<evidence type="ECO:0000313" key="12">
    <source>
        <dbReference type="Proteomes" id="UP000507470"/>
    </source>
</evidence>
<feature type="compositionally biased region" description="Polar residues" evidence="9">
    <location>
        <begin position="309"/>
        <end position="337"/>
    </location>
</feature>
<dbReference type="SUPFAM" id="SSF54928">
    <property type="entry name" value="RNA-binding domain, RBD"/>
    <property type="match status" value="1"/>
</dbReference>
<dbReference type="GO" id="GO:0005634">
    <property type="term" value="C:nucleus"/>
    <property type="evidence" value="ECO:0007669"/>
    <property type="project" value="UniProtKB-SubCell"/>
</dbReference>
<dbReference type="SMART" id="SM00360">
    <property type="entry name" value="RRM"/>
    <property type="match status" value="1"/>
</dbReference>
<keyword evidence="5" id="KW-0010">Activator</keyword>
<dbReference type="GO" id="GO:0045944">
    <property type="term" value="P:positive regulation of transcription by RNA polymerase II"/>
    <property type="evidence" value="ECO:0007669"/>
    <property type="project" value="TreeGrafter"/>
</dbReference>
<dbReference type="GO" id="GO:0003723">
    <property type="term" value="F:RNA binding"/>
    <property type="evidence" value="ECO:0007669"/>
    <property type="project" value="UniProtKB-UniRule"/>
</dbReference>
<keyword evidence="6" id="KW-0804">Transcription</keyword>
<feature type="compositionally biased region" description="Basic and acidic residues" evidence="9">
    <location>
        <begin position="484"/>
        <end position="494"/>
    </location>
</feature>
<protein>
    <submittedName>
        <fullName evidence="11">PPRC1</fullName>
    </submittedName>
</protein>
<feature type="region of interest" description="Disordered" evidence="9">
    <location>
        <begin position="357"/>
        <end position="494"/>
    </location>
</feature>
<evidence type="ECO:0000256" key="1">
    <source>
        <dbReference type="ARBA" id="ARBA00004123"/>
    </source>
</evidence>
<evidence type="ECO:0000256" key="3">
    <source>
        <dbReference type="ARBA" id="ARBA00022884"/>
    </source>
</evidence>
<gene>
    <name evidence="11" type="ORF">MCOR_43961</name>
</gene>
<keyword evidence="4" id="KW-0805">Transcription regulation</keyword>
<evidence type="ECO:0000313" key="11">
    <source>
        <dbReference type="EMBL" id="CAC5410803.1"/>
    </source>
</evidence>
<dbReference type="GO" id="GO:0003712">
    <property type="term" value="F:transcription coregulator activity"/>
    <property type="evidence" value="ECO:0007669"/>
    <property type="project" value="InterPro"/>
</dbReference>
<keyword evidence="3 8" id="KW-0694">RNA-binding</keyword>
<feature type="domain" description="RRM" evidence="10">
    <location>
        <begin position="500"/>
        <end position="575"/>
    </location>
</feature>
<dbReference type="Gene3D" id="3.30.70.330">
    <property type="match status" value="1"/>
</dbReference>
<keyword evidence="7" id="KW-0539">Nucleus</keyword>
<evidence type="ECO:0000256" key="7">
    <source>
        <dbReference type="ARBA" id="ARBA00023242"/>
    </source>
</evidence>
<comment type="subcellular location">
    <subcellularLocation>
        <location evidence="1">Nucleus</location>
    </subcellularLocation>
</comment>
<dbReference type="PROSITE" id="PS50102">
    <property type="entry name" value="RRM"/>
    <property type="match status" value="1"/>
</dbReference>
<keyword evidence="2" id="KW-0597">Phosphoprotein</keyword>
<evidence type="ECO:0000256" key="5">
    <source>
        <dbReference type="ARBA" id="ARBA00023159"/>
    </source>
</evidence>
<dbReference type="InterPro" id="IPR012677">
    <property type="entry name" value="Nucleotide-bd_a/b_plait_sf"/>
</dbReference>
<dbReference type="PANTHER" id="PTHR15528:SF11">
    <property type="entry name" value="FI18188P1"/>
    <property type="match status" value="1"/>
</dbReference>
<dbReference type="Proteomes" id="UP000507470">
    <property type="component" value="Unassembled WGS sequence"/>
</dbReference>
<feature type="compositionally biased region" description="Low complexity" evidence="9">
    <location>
        <begin position="357"/>
        <end position="389"/>
    </location>
</feature>
<dbReference type="Pfam" id="PF00076">
    <property type="entry name" value="RRM_1"/>
    <property type="match status" value="1"/>
</dbReference>
<evidence type="ECO:0000256" key="4">
    <source>
        <dbReference type="ARBA" id="ARBA00023015"/>
    </source>
</evidence>
<dbReference type="OrthoDB" id="10047851at2759"/>
<evidence type="ECO:0000259" key="10">
    <source>
        <dbReference type="PROSITE" id="PS50102"/>
    </source>
</evidence>
<dbReference type="AlphaFoldDB" id="A0A6J8DQA6"/>
<evidence type="ECO:0000256" key="2">
    <source>
        <dbReference type="ARBA" id="ARBA00022553"/>
    </source>
</evidence>
<evidence type="ECO:0000256" key="9">
    <source>
        <dbReference type="SAM" id="MobiDB-lite"/>
    </source>
</evidence>
<sequence length="621" mass="70658">MLGGEACFNELDPSRNPVLFLDEDYTLKLQSETLHNETLFEILDTASNNGGGGGIEATDVSSLLAQFEEAADTAKDIQKLFHVKTETPAPEIPDPASIKLSHVTDIPDPASIKLSDDVIRKIRALKEKKKSTIMLPMGMPSKRGRGSAIAMHSSSASQKLQKIMASNLNENSIIKLDTYVPRKSSISNVEKSNDVCANYYTPIPEHDYCQNVPKPAKETNVSIDYNEEDILDLQDSETWSDKENDENDSGINESFVSNSCAKKQLNNKRNYRKRDREESPEVESGNYFDKIPSYYTALSRKHCQKKTKSSASDKPLGNSSFEDSLQSNPTPDSDSSAYNKLPAYYSCFTNSTKYDNSKGFDSSQDSRSSGYSSIPSSYRSRSPSPSYERSPSRSRSRARYNSVSRGRRRTRVDRRSSYSSADSRSSSRSSKCSMCSRSRSVSRTRCLSRDSYSSDSSYSRSRSRSPNYRRTSRSISRERRRQKREKEREERKQQQIEERRIIYVGKVPNDYTRKKLHTRFQRFGEIEEVSLHFREHGDNYGFVTFLYTCDAYAAIEKGNTIPGEERFDLCFGGRRQFCETEYADLDGNAEMEEEFNPYPTTSDPFDFDALLKQAKNKMGKR</sequence>
<feature type="region of interest" description="Disordered" evidence="9">
    <location>
        <begin position="233"/>
        <end position="287"/>
    </location>
</feature>
<evidence type="ECO:0000256" key="8">
    <source>
        <dbReference type="PROSITE-ProRule" id="PRU00176"/>
    </source>
</evidence>
<name>A0A6J8DQA6_MYTCO</name>
<evidence type="ECO:0000256" key="6">
    <source>
        <dbReference type="ARBA" id="ARBA00023163"/>
    </source>
</evidence>
<keyword evidence="12" id="KW-1185">Reference proteome</keyword>
<reference evidence="11 12" key="1">
    <citation type="submission" date="2020-06" db="EMBL/GenBank/DDBJ databases">
        <authorList>
            <person name="Li R."/>
            <person name="Bekaert M."/>
        </authorList>
    </citation>
    <scope>NUCLEOTIDE SEQUENCE [LARGE SCALE GENOMIC DNA]</scope>
    <source>
        <strain evidence="12">wild</strain>
    </source>
</reference>
<dbReference type="InterPro" id="IPR034605">
    <property type="entry name" value="PGC-1"/>
</dbReference>
<feature type="compositionally biased region" description="Low complexity" evidence="9">
    <location>
        <begin position="417"/>
        <end position="469"/>
    </location>
</feature>
<proteinExistence type="predicted"/>
<dbReference type="InterPro" id="IPR000504">
    <property type="entry name" value="RRM_dom"/>
</dbReference>
<dbReference type="EMBL" id="CACVKT020007808">
    <property type="protein sequence ID" value="CAC5410803.1"/>
    <property type="molecule type" value="Genomic_DNA"/>
</dbReference>
<dbReference type="PANTHER" id="PTHR15528">
    <property type="entry name" value="PEROXISOME PROLIFERATOR ACTIVATED RECEPTOR GAMMA COACTIVATOR 1 PGC-1 -RELATED"/>
    <property type="match status" value="1"/>
</dbReference>
<dbReference type="InterPro" id="IPR035979">
    <property type="entry name" value="RBD_domain_sf"/>
</dbReference>
<accession>A0A6J8DQA6</accession>
<feature type="compositionally biased region" description="Polar residues" evidence="9">
    <location>
        <begin position="249"/>
        <end position="261"/>
    </location>
</feature>
<feature type="region of interest" description="Disordered" evidence="9">
    <location>
        <begin position="305"/>
        <end position="337"/>
    </location>
</feature>
<organism evidence="11 12">
    <name type="scientific">Mytilus coruscus</name>
    <name type="common">Sea mussel</name>
    <dbReference type="NCBI Taxonomy" id="42192"/>
    <lineage>
        <taxon>Eukaryota</taxon>
        <taxon>Metazoa</taxon>
        <taxon>Spiralia</taxon>
        <taxon>Lophotrochozoa</taxon>
        <taxon>Mollusca</taxon>
        <taxon>Bivalvia</taxon>
        <taxon>Autobranchia</taxon>
        <taxon>Pteriomorphia</taxon>
        <taxon>Mytilida</taxon>
        <taxon>Mytiloidea</taxon>
        <taxon>Mytilidae</taxon>
        <taxon>Mytilinae</taxon>
        <taxon>Mytilus</taxon>
    </lineage>
</organism>